<accession>A0A9P3L925</accession>
<reference evidence="1 2" key="1">
    <citation type="submission" date="2021-08" db="EMBL/GenBank/DDBJ databases">
        <title>Draft Genome Sequence of Phanerochaete sordida strain YK-624.</title>
        <authorList>
            <person name="Mori T."/>
            <person name="Dohra H."/>
            <person name="Suzuki T."/>
            <person name="Kawagishi H."/>
            <person name="Hirai H."/>
        </authorList>
    </citation>
    <scope>NUCLEOTIDE SEQUENCE [LARGE SCALE GENOMIC DNA]</scope>
    <source>
        <strain evidence="1 2">YK-624</strain>
    </source>
</reference>
<evidence type="ECO:0000313" key="1">
    <source>
        <dbReference type="EMBL" id="GJE85287.1"/>
    </source>
</evidence>
<keyword evidence="2" id="KW-1185">Reference proteome</keyword>
<protein>
    <submittedName>
        <fullName evidence="1">Uncharacterized protein</fullName>
    </submittedName>
</protein>
<name>A0A9P3L925_9APHY</name>
<dbReference type="Proteomes" id="UP000703269">
    <property type="component" value="Unassembled WGS sequence"/>
</dbReference>
<evidence type="ECO:0000313" key="2">
    <source>
        <dbReference type="Proteomes" id="UP000703269"/>
    </source>
</evidence>
<comment type="caution">
    <text evidence="1">The sequence shown here is derived from an EMBL/GenBank/DDBJ whole genome shotgun (WGS) entry which is preliminary data.</text>
</comment>
<gene>
    <name evidence="1" type="ORF">PsYK624_013660</name>
</gene>
<sequence>MLTFNLSVLDESPTGPLITNLPLVLINRFMINLRTTDSEMADVSLASIADQQQPQPTLQFRRPTDRLGNIGESLHHSWDDHWDGEDETGVEAYRFDDAVSSHDSKIECEVGCEVHSHASEMFVEGSSARV</sequence>
<dbReference type="OrthoDB" id="10505334at2759"/>
<organism evidence="1 2">
    <name type="scientific">Phanerochaete sordida</name>
    <dbReference type="NCBI Taxonomy" id="48140"/>
    <lineage>
        <taxon>Eukaryota</taxon>
        <taxon>Fungi</taxon>
        <taxon>Dikarya</taxon>
        <taxon>Basidiomycota</taxon>
        <taxon>Agaricomycotina</taxon>
        <taxon>Agaricomycetes</taxon>
        <taxon>Polyporales</taxon>
        <taxon>Phanerochaetaceae</taxon>
        <taxon>Phanerochaete</taxon>
    </lineage>
</organism>
<dbReference type="EMBL" id="BPQB01000002">
    <property type="protein sequence ID" value="GJE85287.1"/>
    <property type="molecule type" value="Genomic_DNA"/>
</dbReference>
<proteinExistence type="predicted"/>
<dbReference type="AlphaFoldDB" id="A0A9P3L925"/>